<dbReference type="InterPro" id="IPR002146">
    <property type="entry name" value="ATP_synth_b/b'su_bac/chlpt"/>
</dbReference>
<evidence type="ECO:0000313" key="17">
    <source>
        <dbReference type="Proteomes" id="UP000199759"/>
    </source>
</evidence>
<keyword evidence="4 13" id="KW-0812">Transmembrane</keyword>
<evidence type="ECO:0000256" key="3">
    <source>
        <dbReference type="ARBA" id="ARBA00022547"/>
    </source>
</evidence>
<feature type="coiled-coil region" evidence="15">
    <location>
        <begin position="36"/>
        <end position="121"/>
    </location>
</feature>
<evidence type="ECO:0000256" key="2">
    <source>
        <dbReference type="ARBA" id="ARBA00022448"/>
    </source>
</evidence>
<keyword evidence="3 13" id="KW-0138">CF(0)</keyword>
<dbReference type="InterPro" id="IPR050059">
    <property type="entry name" value="ATP_synthase_B_chain"/>
</dbReference>
<evidence type="ECO:0000256" key="14">
    <source>
        <dbReference type="RuleBase" id="RU003848"/>
    </source>
</evidence>
<evidence type="ECO:0000256" key="9">
    <source>
        <dbReference type="ARBA" id="ARBA00023310"/>
    </source>
</evidence>
<keyword evidence="5 13" id="KW-0375">Hydrogen ion transport</keyword>
<keyword evidence="9 13" id="KW-0066">ATP synthesis</keyword>
<evidence type="ECO:0000256" key="11">
    <source>
        <dbReference type="ARBA" id="ARBA00025614"/>
    </source>
</evidence>
<proteinExistence type="inferred from homology"/>
<dbReference type="GO" id="GO:0012505">
    <property type="term" value="C:endomembrane system"/>
    <property type="evidence" value="ECO:0007669"/>
    <property type="project" value="UniProtKB-SubCell"/>
</dbReference>
<comment type="subcellular location">
    <subcellularLocation>
        <location evidence="13">Cell membrane</location>
        <topology evidence="13">Single-pass membrane protein</topology>
    </subcellularLocation>
    <subcellularLocation>
        <location evidence="12">Endomembrane system</location>
        <topology evidence="12">Single-pass membrane protein</topology>
    </subcellularLocation>
</comment>
<protein>
    <recommendedName>
        <fullName evidence="13">ATP synthase subunit b</fullName>
    </recommendedName>
    <alternativeName>
        <fullName evidence="13">ATP synthase F(0) sector subunit b</fullName>
    </alternativeName>
    <alternativeName>
        <fullName evidence="13">ATPase subunit I</fullName>
    </alternativeName>
    <alternativeName>
        <fullName evidence="13">F-type ATPase subunit b</fullName>
        <shortName evidence="13">F-ATPase subunit b</shortName>
    </alternativeName>
</protein>
<comment type="function">
    <text evidence="10 13">F(1)F(0) ATP synthase produces ATP from ADP in the presence of a proton or sodium gradient. F-type ATPases consist of two structural domains, F(1) containing the extramembraneous catalytic core and F(0) containing the membrane proton channel, linked together by a central stalk and a peripheral stalk. During catalysis, ATP synthesis in the catalytic domain of F(1) is coupled via a rotary mechanism of the central stalk subunits to proton translocation.</text>
</comment>
<feature type="transmembrane region" description="Helical" evidence="13">
    <location>
        <begin position="12"/>
        <end position="29"/>
    </location>
</feature>
<dbReference type="GO" id="GO:0005886">
    <property type="term" value="C:plasma membrane"/>
    <property type="evidence" value="ECO:0007669"/>
    <property type="project" value="UniProtKB-SubCell"/>
</dbReference>
<name>A0A1G9RJ44_9PROT</name>
<evidence type="ECO:0000256" key="4">
    <source>
        <dbReference type="ARBA" id="ARBA00022692"/>
    </source>
</evidence>
<dbReference type="PANTHER" id="PTHR33445:SF1">
    <property type="entry name" value="ATP SYNTHASE SUBUNIT B"/>
    <property type="match status" value="1"/>
</dbReference>
<evidence type="ECO:0000256" key="1">
    <source>
        <dbReference type="ARBA" id="ARBA00005513"/>
    </source>
</evidence>
<dbReference type="GO" id="GO:0046961">
    <property type="term" value="F:proton-transporting ATPase activity, rotational mechanism"/>
    <property type="evidence" value="ECO:0007669"/>
    <property type="project" value="TreeGrafter"/>
</dbReference>
<sequence length="167" mass="18322">MTLDWIHPNEAAFWVALSFFIVIGALIYVRVPGLVAKQLDARAQGIADEIAEARRLRDEAQELLASFQRRQQDAVEEAAAIVAQAKNEAKMLKKQAREDMAERLERRTVLAEQRIAQAEASAAADVRAAAADLAARAAEQLLTSSLKKADLNKLVDADIKQVGAQFN</sequence>
<comment type="similarity">
    <text evidence="1 13 14">Belongs to the ATPase B chain family.</text>
</comment>
<dbReference type="OrthoDB" id="7632233at2"/>
<evidence type="ECO:0000256" key="7">
    <source>
        <dbReference type="ARBA" id="ARBA00023065"/>
    </source>
</evidence>
<reference evidence="16 17" key="1">
    <citation type="submission" date="2016-10" db="EMBL/GenBank/DDBJ databases">
        <authorList>
            <person name="de Groot N.N."/>
        </authorList>
    </citation>
    <scope>NUCLEOTIDE SEQUENCE [LARGE SCALE GENOMIC DNA]</scope>
    <source>
        <strain evidence="16 17">DSM 16077</strain>
    </source>
</reference>
<organism evidence="16 17">
    <name type="scientific">Maricaulis salignorans</name>
    <dbReference type="NCBI Taxonomy" id="144026"/>
    <lineage>
        <taxon>Bacteria</taxon>
        <taxon>Pseudomonadati</taxon>
        <taxon>Pseudomonadota</taxon>
        <taxon>Alphaproteobacteria</taxon>
        <taxon>Maricaulales</taxon>
        <taxon>Maricaulaceae</taxon>
        <taxon>Maricaulis</taxon>
    </lineage>
</organism>
<evidence type="ECO:0000256" key="15">
    <source>
        <dbReference type="SAM" id="Coils"/>
    </source>
</evidence>
<keyword evidence="17" id="KW-1185">Reference proteome</keyword>
<dbReference type="RefSeq" id="WP_091769185.1">
    <property type="nucleotide sequence ID" value="NZ_FNHG01000007.1"/>
</dbReference>
<dbReference type="GO" id="GO:0045259">
    <property type="term" value="C:proton-transporting ATP synthase complex"/>
    <property type="evidence" value="ECO:0007669"/>
    <property type="project" value="UniProtKB-KW"/>
</dbReference>
<accession>A0A1G9RJ44</accession>
<dbReference type="STRING" id="144026.SAMN04488568_10744"/>
<keyword evidence="6 13" id="KW-1133">Transmembrane helix</keyword>
<dbReference type="Proteomes" id="UP000199759">
    <property type="component" value="Unassembled WGS sequence"/>
</dbReference>
<dbReference type="Pfam" id="PF00430">
    <property type="entry name" value="ATP-synt_B"/>
    <property type="match status" value="1"/>
</dbReference>
<evidence type="ECO:0000256" key="12">
    <source>
        <dbReference type="ARBA" id="ARBA00037847"/>
    </source>
</evidence>
<gene>
    <name evidence="13" type="primary">atpF</name>
    <name evidence="16" type="ORF">SAMN04488568_10744</name>
</gene>
<evidence type="ECO:0000256" key="8">
    <source>
        <dbReference type="ARBA" id="ARBA00023136"/>
    </source>
</evidence>
<dbReference type="GO" id="GO:0046933">
    <property type="term" value="F:proton-transporting ATP synthase activity, rotational mechanism"/>
    <property type="evidence" value="ECO:0007669"/>
    <property type="project" value="UniProtKB-UniRule"/>
</dbReference>
<evidence type="ECO:0000256" key="13">
    <source>
        <dbReference type="HAMAP-Rule" id="MF_01398"/>
    </source>
</evidence>
<keyword evidence="7 13" id="KW-0406">Ion transport</keyword>
<evidence type="ECO:0000256" key="5">
    <source>
        <dbReference type="ARBA" id="ARBA00022781"/>
    </source>
</evidence>
<dbReference type="AlphaFoldDB" id="A0A1G9RJ44"/>
<comment type="function">
    <text evidence="11">Component of the F(0) channel, it forms part of the peripheral stalk, linking F(1) to F(0). The b'-subunit is a diverged and duplicated form of b found in plants and photosynthetic bacteria.</text>
</comment>
<evidence type="ECO:0000256" key="10">
    <source>
        <dbReference type="ARBA" id="ARBA00025198"/>
    </source>
</evidence>
<dbReference type="HAMAP" id="MF_01398">
    <property type="entry name" value="ATP_synth_b_bprime"/>
    <property type="match status" value="1"/>
</dbReference>
<evidence type="ECO:0000313" key="16">
    <source>
        <dbReference type="EMBL" id="SDM23276.1"/>
    </source>
</evidence>
<keyword evidence="13" id="KW-1003">Cell membrane</keyword>
<keyword evidence="15" id="KW-0175">Coiled coil</keyword>
<keyword evidence="8 13" id="KW-0472">Membrane</keyword>
<evidence type="ECO:0000256" key="6">
    <source>
        <dbReference type="ARBA" id="ARBA00022989"/>
    </source>
</evidence>
<comment type="subunit">
    <text evidence="13">F-type ATPases have 2 components, F(1) - the catalytic core - and F(0) - the membrane proton channel. F(1) has five subunits: alpha(3), beta(3), gamma(1), delta(1), epsilon(1). F(0) has three main subunits: a(1), b(2) and c(10-14). The alpha and beta chains form an alternating ring which encloses part of the gamma chain. F(1) is attached to F(0) by a central stalk formed by the gamma and epsilon chains, while a peripheral stalk is formed by the delta and b chains.</text>
</comment>
<dbReference type="EMBL" id="FNHG01000007">
    <property type="protein sequence ID" value="SDM23276.1"/>
    <property type="molecule type" value="Genomic_DNA"/>
</dbReference>
<dbReference type="PANTHER" id="PTHR33445">
    <property type="entry name" value="ATP SYNTHASE SUBUNIT B', CHLOROPLASTIC"/>
    <property type="match status" value="1"/>
</dbReference>
<dbReference type="CDD" id="cd06503">
    <property type="entry name" value="ATP-synt_Fo_b"/>
    <property type="match status" value="1"/>
</dbReference>
<keyword evidence="2 13" id="KW-0813">Transport</keyword>